<dbReference type="SUPFAM" id="SSF53474">
    <property type="entry name" value="alpha/beta-Hydrolases"/>
    <property type="match status" value="1"/>
</dbReference>
<sequence>MELDRQKNRVGPNSLARSWWEFFHFQLHNHNVLVDSADSSIFGAIFELKLPSIYTKSSVLNAPKYVIVFRGTLLNLDTMSRDIHLDLKCMINTPHQSSRFKLAMHSIQNTVDTAGASNVWLAGHSLGSAIALLAGKNMAKMGFTLQTYLFNSPFTSSIFERIVHEKIQQRIHIAGSVMKAGLYAALKVYHHYHDDHDNKQDDPFSVLSTWVPYMFVNPDDHISSGYINYFAQRGEMEKFRAGIFEEIATKCTLESLVSCALDKKSEPFHLLLSAELIINNGKMPGFREAHGIRQWWAPHSQFQSLIYEYGN</sequence>
<keyword evidence="1" id="KW-0378">Hydrolase</keyword>
<protein>
    <recommendedName>
        <fullName evidence="2">Fungal lipase-type domain-containing protein</fullName>
    </recommendedName>
</protein>
<evidence type="ECO:0000313" key="3">
    <source>
        <dbReference type="EMBL" id="KAK7317132.1"/>
    </source>
</evidence>
<dbReference type="PANTHER" id="PTHR31479">
    <property type="entry name" value="ALPHA/BETA-HYDROLASES SUPERFAMILY PROTEIN"/>
    <property type="match status" value="1"/>
</dbReference>
<proteinExistence type="predicted"/>
<keyword evidence="4" id="KW-1185">Reference proteome</keyword>
<evidence type="ECO:0000313" key="4">
    <source>
        <dbReference type="Proteomes" id="UP001359559"/>
    </source>
</evidence>
<name>A0AAN9Q0D8_CLITE</name>
<organism evidence="3 4">
    <name type="scientific">Clitoria ternatea</name>
    <name type="common">Butterfly pea</name>
    <dbReference type="NCBI Taxonomy" id="43366"/>
    <lineage>
        <taxon>Eukaryota</taxon>
        <taxon>Viridiplantae</taxon>
        <taxon>Streptophyta</taxon>
        <taxon>Embryophyta</taxon>
        <taxon>Tracheophyta</taxon>
        <taxon>Spermatophyta</taxon>
        <taxon>Magnoliopsida</taxon>
        <taxon>eudicotyledons</taxon>
        <taxon>Gunneridae</taxon>
        <taxon>Pentapetalae</taxon>
        <taxon>rosids</taxon>
        <taxon>fabids</taxon>
        <taxon>Fabales</taxon>
        <taxon>Fabaceae</taxon>
        <taxon>Papilionoideae</taxon>
        <taxon>50 kb inversion clade</taxon>
        <taxon>NPAAA clade</taxon>
        <taxon>indigoferoid/millettioid clade</taxon>
        <taxon>Phaseoleae</taxon>
        <taxon>Clitoria</taxon>
    </lineage>
</organism>
<dbReference type="GO" id="GO:0016787">
    <property type="term" value="F:hydrolase activity"/>
    <property type="evidence" value="ECO:0007669"/>
    <property type="project" value="UniProtKB-KW"/>
</dbReference>
<dbReference type="InterPro" id="IPR029058">
    <property type="entry name" value="AB_hydrolase_fold"/>
</dbReference>
<dbReference type="AlphaFoldDB" id="A0AAN9Q0D8"/>
<evidence type="ECO:0000256" key="1">
    <source>
        <dbReference type="ARBA" id="ARBA00022801"/>
    </source>
</evidence>
<reference evidence="3 4" key="1">
    <citation type="submission" date="2024-01" db="EMBL/GenBank/DDBJ databases">
        <title>The genomes of 5 underutilized Papilionoideae crops provide insights into root nodulation and disease resistance.</title>
        <authorList>
            <person name="Yuan L."/>
        </authorList>
    </citation>
    <scope>NUCLEOTIDE SEQUENCE [LARGE SCALE GENOMIC DNA]</scope>
    <source>
        <strain evidence="3">LY-2023</strain>
        <tissue evidence="3">Leaf</tissue>
    </source>
</reference>
<evidence type="ECO:0000259" key="2">
    <source>
        <dbReference type="Pfam" id="PF01764"/>
    </source>
</evidence>
<dbReference type="InterPro" id="IPR002921">
    <property type="entry name" value="Fungal_lipase-type"/>
</dbReference>
<comment type="caution">
    <text evidence="3">The sequence shown here is derived from an EMBL/GenBank/DDBJ whole genome shotgun (WGS) entry which is preliminary data.</text>
</comment>
<dbReference type="Proteomes" id="UP001359559">
    <property type="component" value="Unassembled WGS sequence"/>
</dbReference>
<accession>A0AAN9Q0D8</accession>
<gene>
    <name evidence="3" type="ORF">RJT34_01108</name>
</gene>
<dbReference type="Gene3D" id="3.40.50.1820">
    <property type="entry name" value="alpha/beta hydrolase"/>
    <property type="match status" value="1"/>
</dbReference>
<dbReference type="PANTHER" id="PTHR31479:SF4">
    <property type="entry name" value="FUNGAL LIPASE-LIKE DOMAIN-CONTAINING PROTEIN"/>
    <property type="match status" value="1"/>
</dbReference>
<dbReference type="GO" id="GO:0006629">
    <property type="term" value="P:lipid metabolic process"/>
    <property type="evidence" value="ECO:0007669"/>
    <property type="project" value="InterPro"/>
</dbReference>
<dbReference type="EMBL" id="JAYKXN010000001">
    <property type="protein sequence ID" value="KAK7317132.1"/>
    <property type="molecule type" value="Genomic_DNA"/>
</dbReference>
<dbReference type="Pfam" id="PF01764">
    <property type="entry name" value="Lipase_3"/>
    <property type="match status" value="1"/>
</dbReference>
<feature type="domain" description="Fungal lipase-type" evidence="2">
    <location>
        <begin position="105"/>
        <end position="155"/>
    </location>
</feature>